<keyword evidence="2" id="KW-1185">Reference proteome</keyword>
<dbReference type="KEGG" id="dci:103510186"/>
<evidence type="ECO:0000313" key="3">
    <source>
        <dbReference type="RefSeq" id="XP_017299974.2"/>
    </source>
</evidence>
<dbReference type="AlphaFoldDB" id="A0A1S4ED09"/>
<dbReference type="RefSeq" id="XP_017299974.2">
    <property type="nucleotide sequence ID" value="XM_017444485.2"/>
</dbReference>
<dbReference type="PaxDb" id="121845-A0A1S4ED09"/>
<dbReference type="PANTHER" id="PTHR34153">
    <property type="entry name" value="SI:CH211-262H13.3-RELATED-RELATED"/>
    <property type="match status" value="1"/>
</dbReference>
<dbReference type="InterPro" id="IPR032071">
    <property type="entry name" value="DUF4806"/>
</dbReference>
<name>A0A1S4ED09_DIACI</name>
<protein>
    <submittedName>
        <fullName evidence="3">Uncharacterized protein LOC103510186</fullName>
    </submittedName>
</protein>
<reference evidence="3" key="1">
    <citation type="submission" date="2025-08" db="UniProtKB">
        <authorList>
            <consortium name="RefSeq"/>
        </authorList>
    </citation>
    <scope>IDENTIFICATION</scope>
</reference>
<dbReference type="PANTHER" id="PTHR34153:SF2">
    <property type="entry name" value="SI:CH211-262H13.3-RELATED"/>
    <property type="match status" value="1"/>
</dbReference>
<gene>
    <name evidence="3" type="primary">LOC103510186</name>
</gene>
<proteinExistence type="predicted"/>
<accession>A0A1S4ED09</accession>
<evidence type="ECO:0000259" key="1">
    <source>
        <dbReference type="Pfam" id="PF16064"/>
    </source>
</evidence>
<dbReference type="Proteomes" id="UP000079169">
    <property type="component" value="Unplaced"/>
</dbReference>
<organism evidence="2 3">
    <name type="scientific">Diaphorina citri</name>
    <name type="common">Asian citrus psyllid</name>
    <dbReference type="NCBI Taxonomy" id="121845"/>
    <lineage>
        <taxon>Eukaryota</taxon>
        <taxon>Metazoa</taxon>
        <taxon>Ecdysozoa</taxon>
        <taxon>Arthropoda</taxon>
        <taxon>Hexapoda</taxon>
        <taxon>Insecta</taxon>
        <taxon>Pterygota</taxon>
        <taxon>Neoptera</taxon>
        <taxon>Paraneoptera</taxon>
        <taxon>Hemiptera</taxon>
        <taxon>Sternorrhyncha</taxon>
        <taxon>Psylloidea</taxon>
        <taxon>Psyllidae</taxon>
        <taxon>Diaphorininae</taxon>
        <taxon>Diaphorina</taxon>
    </lineage>
</organism>
<sequence length="211" mass="24656">MTAKGLEFFSCHYRYMLLFGHYIRLVVRGCYRQILLYMLSLSWVCFSSFYRMFDVIEFEGGLLETTPTSWVIDGQCTSLQNLLKQLPLKTLNEVQSFDNLLMSEENVAALTEYLSFKSGDSLSHYLRNIMRECFLDVVLQEFSWCGTNGAKAQFKKLQIKSVIFASVMKNSSFHPKNNMEIEDPLRKYLAQAKHRIEMRKNKRALPTPRIE</sequence>
<dbReference type="Pfam" id="PF16064">
    <property type="entry name" value="DUF4806"/>
    <property type="match status" value="1"/>
</dbReference>
<dbReference type="GeneID" id="103510186"/>
<evidence type="ECO:0000313" key="2">
    <source>
        <dbReference type="Proteomes" id="UP000079169"/>
    </source>
</evidence>
<feature type="domain" description="DUF4806" evidence="1">
    <location>
        <begin position="86"/>
        <end position="161"/>
    </location>
</feature>